<reference evidence="4 5" key="1">
    <citation type="journal article" date="2016" name="Virology">
        <title>The genomic content and context of auxiliary metabolic genes in marine cyanomyoviruses.</title>
        <authorList>
            <person name="Crummett L.T."/>
            <person name="Puxty R.J."/>
            <person name="Weihe C."/>
            <person name="Marston M.F."/>
            <person name="Martiny J.B."/>
        </authorList>
    </citation>
    <scope>NUCLEOTIDE SEQUENCE [LARGE SCALE GENOMIC DNA]</scope>
    <source>
        <strain evidence="1">0808SB05</strain>
        <strain evidence="2">0908SB82</strain>
        <strain evidence="3">1109NB16</strain>
    </source>
</reference>
<dbReference type="KEGG" id="vg:30307662"/>
<keyword evidence="4" id="KW-1185">Reference proteome</keyword>
<dbReference type="RefSeq" id="YP_009322513.1">
    <property type="nucleotide sequence ID" value="NC_031922.1"/>
</dbReference>
<evidence type="ECO:0000313" key="2">
    <source>
        <dbReference type="EMBL" id="AOV60452.1"/>
    </source>
</evidence>
<sequence>MAIIRIKRSTGTTPPSSLQIGEIAVTIEQAIKGTYDNNAGRLYVGNAAGAAATVGGEYFVELLNHEPSVVTNNSGVIVGNAGTVTDWNVVGFTTLNNLGVSSDVSIDGNLTVVGSTILDDLTLTSIAASTATITDISGDRLNYTDGTINGFTTTGQLVVNDDATVGSALTVSGAVSIGGSISAGIGFTSFIVTDDGRISVQQITNYGFIPDSLTYVDSAYELRSPVGLAYTEADKTLELFDGIIGVNTLHAVSGVITTLDGTNLTYSSGIITTLTVGAAGTQYQLPTGAGSSGQILKMNADGTTSSFVTLDTRLDFQTDDLAGTVGLGSETWDILGTANQIQTNAPGIGRTLTIALTDDVTVGGALTVSGAVSIGGSLTVQGNMTYLDSTITQIQDKKIEIAYSDAPEDINADGGGISIKGDSDYEIIWSQTLGGFTVNQDWFPLNSDAFDLGSEGQQWRSLFVSGTSELTDATIAGVGTIQTVEINAGTINNTTVGASGTSTGDFTDITFNDATSGGTITIPTVDTTDLDARDIEATGVATVATLRVDIGPAVNAVAYAGTGGFVGYSSAPSAGISSSHYLLTSVGIGASNTPVWTDTIDCGTY</sequence>
<protein>
    <recommendedName>
        <fullName evidence="7">Major tropism determinant N-terminal domain-containing protein</fullName>
    </recommendedName>
</protein>
<dbReference type="GeneID" id="30307662"/>
<accession>A0A1D8KPA8</accession>
<dbReference type="Proteomes" id="UP000202784">
    <property type="component" value="Segment"/>
</dbReference>
<dbReference type="EMBL" id="KU686206">
    <property type="protein sequence ID" value="AOV60681.1"/>
    <property type="molecule type" value="Genomic_DNA"/>
</dbReference>
<dbReference type="EMBL" id="KU686205">
    <property type="protein sequence ID" value="AOV60452.1"/>
    <property type="molecule type" value="Genomic_DNA"/>
</dbReference>
<evidence type="ECO:0000313" key="4">
    <source>
        <dbReference type="Proteomes" id="UP000202784"/>
    </source>
</evidence>
<dbReference type="Proteomes" id="UP000240393">
    <property type="component" value="Segment"/>
</dbReference>
<proteinExistence type="predicted"/>
<evidence type="ECO:0000313" key="6">
    <source>
        <dbReference type="Proteomes" id="UP000241903"/>
    </source>
</evidence>
<dbReference type="EMBL" id="KU686204">
    <property type="protein sequence ID" value="AOV60225.1"/>
    <property type="molecule type" value="Genomic_DNA"/>
</dbReference>
<evidence type="ECO:0000313" key="3">
    <source>
        <dbReference type="EMBL" id="AOV60681.1"/>
    </source>
</evidence>
<evidence type="ECO:0000313" key="5">
    <source>
        <dbReference type="Proteomes" id="UP000240393"/>
    </source>
</evidence>
<organism evidence="2 6">
    <name type="scientific">Synechococcus phage S-CAM9</name>
    <dbReference type="NCBI Taxonomy" id="1883369"/>
    <lineage>
        <taxon>Viruses</taxon>
        <taxon>Duplodnaviria</taxon>
        <taxon>Heunggongvirae</taxon>
        <taxon>Uroviricota</taxon>
        <taxon>Caudoviricetes</taxon>
        <taxon>Pantevenvirales</taxon>
        <taxon>Kyanoviridae</taxon>
        <taxon>Kanaloavirus</taxon>
        <taxon>Kanaloavirus scam9</taxon>
    </lineage>
</organism>
<evidence type="ECO:0008006" key="7">
    <source>
        <dbReference type="Google" id="ProtNLM"/>
    </source>
</evidence>
<name>A0A1D8KPA8_9CAUD</name>
<evidence type="ECO:0000313" key="1">
    <source>
        <dbReference type="EMBL" id="AOV60225.1"/>
    </source>
</evidence>
<gene>
    <name evidence="3" type="ORF">N161109_078</name>
    <name evidence="1" type="ORF">S050808_078</name>
    <name evidence="2" type="ORF">S820908_077</name>
</gene>
<dbReference type="Proteomes" id="UP000241903">
    <property type="component" value="Segment"/>
</dbReference>